<dbReference type="PANTHER" id="PTHR24416:SF604">
    <property type="entry name" value="RECEPTOR PROTEIN-TYROSINE KINASE"/>
    <property type="match status" value="1"/>
</dbReference>
<dbReference type="PROSITE" id="PS50011">
    <property type="entry name" value="PROTEIN_KINASE_DOM"/>
    <property type="match status" value="1"/>
</dbReference>
<gene>
    <name evidence="7" type="ORF">APZ42_031584</name>
</gene>
<dbReference type="PRINTS" id="PR00109">
    <property type="entry name" value="TYRKINASE"/>
</dbReference>
<keyword evidence="6" id="KW-0325">Glycoprotein</keyword>
<evidence type="ECO:0000256" key="3">
    <source>
        <dbReference type="ARBA" id="ARBA00022729"/>
    </source>
</evidence>
<keyword evidence="8" id="KW-1185">Reference proteome</keyword>
<dbReference type="FunFam" id="1.10.510.10:FF:001520">
    <property type="entry name" value="Tyrosine-protein kinase Wsck"/>
    <property type="match status" value="1"/>
</dbReference>
<comment type="subcellular location">
    <subcellularLocation>
        <location evidence="1">Membrane</location>
        <topology evidence="1">Single-pass type I membrane protein</topology>
    </subcellularLocation>
</comment>
<dbReference type="InterPro" id="IPR013783">
    <property type="entry name" value="Ig-like_fold"/>
</dbReference>
<dbReference type="InterPro" id="IPR011009">
    <property type="entry name" value="Kinase-like_dom_sf"/>
</dbReference>
<keyword evidence="5" id="KW-0472">Membrane</keyword>
<dbReference type="InterPro" id="IPR057598">
    <property type="entry name" value="Fn3_PTPRU"/>
</dbReference>
<keyword evidence="7" id="KW-0418">Kinase</keyword>
<keyword evidence="2" id="KW-0812">Transmembrane</keyword>
<dbReference type="PANTHER" id="PTHR24416">
    <property type="entry name" value="TYROSINE-PROTEIN KINASE RECEPTOR"/>
    <property type="match status" value="1"/>
</dbReference>
<dbReference type="Gene3D" id="3.30.200.20">
    <property type="entry name" value="Phosphorylase Kinase, domain 1"/>
    <property type="match status" value="1"/>
</dbReference>
<evidence type="ECO:0000313" key="8">
    <source>
        <dbReference type="Proteomes" id="UP000076858"/>
    </source>
</evidence>
<evidence type="ECO:0000256" key="5">
    <source>
        <dbReference type="ARBA" id="ARBA00023136"/>
    </source>
</evidence>
<dbReference type="Pfam" id="PF01822">
    <property type="entry name" value="WSC"/>
    <property type="match status" value="1"/>
</dbReference>
<dbReference type="STRING" id="35525.A0A0P5E8L9"/>
<dbReference type="InterPro" id="IPR003961">
    <property type="entry name" value="FN3_dom"/>
</dbReference>
<dbReference type="SUPFAM" id="SSF56112">
    <property type="entry name" value="Protein kinase-like (PK-like)"/>
    <property type="match status" value="1"/>
</dbReference>
<dbReference type="Pfam" id="PF23144">
    <property type="entry name" value="Fn3_PTPRU"/>
    <property type="match status" value="1"/>
</dbReference>
<dbReference type="InterPro" id="IPR000719">
    <property type="entry name" value="Prot_kinase_dom"/>
</dbReference>
<dbReference type="FunFam" id="3.30.200.20:FF:001345">
    <property type="entry name" value="Putative tyrosine-protein kinase Wsck-like Protein"/>
    <property type="match status" value="1"/>
</dbReference>
<keyword evidence="7" id="KW-0808">Transferase</keyword>
<accession>A0A0P5E8L9</accession>
<evidence type="ECO:0000256" key="4">
    <source>
        <dbReference type="ARBA" id="ARBA00022989"/>
    </source>
</evidence>
<keyword evidence="3" id="KW-0732">Signal</keyword>
<dbReference type="PROSITE" id="PS50853">
    <property type="entry name" value="FN3"/>
    <property type="match status" value="1"/>
</dbReference>
<dbReference type="Pfam" id="PF07714">
    <property type="entry name" value="PK_Tyr_Ser-Thr"/>
    <property type="match status" value="1"/>
</dbReference>
<protein>
    <submittedName>
        <fullName evidence="7">Putative Tyrosine-protein kinase Wsck</fullName>
    </submittedName>
</protein>
<dbReference type="Gene3D" id="2.60.40.10">
    <property type="entry name" value="Immunoglobulins"/>
    <property type="match status" value="1"/>
</dbReference>
<dbReference type="Proteomes" id="UP000076858">
    <property type="component" value="Unassembled WGS sequence"/>
</dbReference>
<dbReference type="CDD" id="cd00063">
    <property type="entry name" value="FN3"/>
    <property type="match status" value="1"/>
</dbReference>
<dbReference type="GO" id="GO:0045664">
    <property type="term" value="P:regulation of neuron differentiation"/>
    <property type="evidence" value="ECO:0007669"/>
    <property type="project" value="TreeGrafter"/>
</dbReference>
<dbReference type="AlphaFoldDB" id="A0A0P5E8L9"/>
<evidence type="ECO:0000256" key="6">
    <source>
        <dbReference type="ARBA" id="ARBA00023180"/>
    </source>
</evidence>
<reference evidence="7 8" key="1">
    <citation type="submission" date="2016-03" db="EMBL/GenBank/DDBJ databases">
        <title>EvidentialGene: Evidence-directed Construction of Genes on Genomes.</title>
        <authorList>
            <person name="Gilbert D.G."/>
            <person name="Choi J.-H."/>
            <person name="Mockaitis K."/>
            <person name="Colbourne J."/>
            <person name="Pfrender M."/>
        </authorList>
    </citation>
    <scope>NUCLEOTIDE SEQUENCE [LARGE SCALE GENOMIC DNA]</scope>
    <source>
        <strain evidence="7 8">Xinb3</strain>
        <tissue evidence="7">Complete organism</tissue>
    </source>
</reference>
<dbReference type="SMART" id="SM00321">
    <property type="entry name" value="WSC"/>
    <property type="match status" value="1"/>
</dbReference>
<dbReference type="PROSITE" id="PS51212">
    <property type="entry name" value="WSC"/>
    <property type="match status" value="1"/>
</dbReference>
<dbReference type="SUPFAM" id="SSF49265">
    <property type="entry name" value="Fibronectin type III"/>
    <property type="match status" value="1"/>
</dbReference>
<dbReference type="GO" id="GO:0043235">
    <property type="term" value="C:receptor complex"/>
    <property type="evidence" value="ECO:0007669"/>
    <property type="project" value="TreeGrafter"/>
</dbReference>
<dbReference type="GO" id="GO:0004714">
    <property type="term" value="F:transmembrane receptor protein tyrosine kinase activity"/>
    <property type="evidence" value="ECO:0007669"/>
    <property type="project" value="UniProtKB-ARBA"/>
</dbReference>
<organism evidence="7 8">
    <name type="scientific">Daphnia magna</name>
    <dbReference type="NCBI Taxonomy" id="35525"/>
    <lineage>
        <taxon>Eukaryota</taxon>
        <taxon>Metazoa</taxon>
        <taxon>Ecdysozoa</taxon>
        <taxon>Arthropoda</taxon>
        <taxon>Crustacea</taxon>
        <taxon>Branchiopoda</taxon>
        <taxon>Diplostraca</taxon>
        <taxon>Cladocera</taxon>
        <taxon>Anomopoda</taxon>
        <taxon>Daphniidae</taxon>
        <taxon>Daphnia</taxon>
    </lineage>
</organism>
<dbReference type="InterPro" id="IPR050122">
    <property type="entry name" value="RTK"/>
</dbReference>
<dbReference type="InterPro" id="IPR036116">
    <property type="entry name" value="FN3_sf"/>
</dbReference>
<evidence type="ECO:0000313" key="7">
    <source>
        <dbReference type="EMBL" id="KZS05257.1"/>
    </source>
</evidence>
<dbReference type="GO" id="GO:0005886">
    <property type="term" value="C:plasma membrane"/>
    <property type="evidence" value="ECO:0007669"/>
    <property type="project" value="TreeGrafter"/>
</dbReference>
<dbReference type="Gene3D" id="1.10.510.10">
    <property type="entry name" value="Transferase(Phosphotransferase) domain 1"/>
    <property type="match status" value="1"/>
</dbReference>
<dbReference type="Pfam" id="PF00041">
    <property type="entry name" value="fn3"/>
    <property type="match status" value="1"/>
</dbReference>
<evidence type="ECO:0000256" key="1">
    <source>
        <dbReference type="ARBA" id="ARBA00004479"/>
    </source>
</evidence>
<dbReference type="SMART" id="SM00060">
    <property type="entry name" value="FN3"/>
    <property type="match status" value="1"/>
</dbReference>
<dbReference type="OrthoDB" id="9943809at2759"/>
<proteinExistence type="predicted"/>
<keyword evidence="4" id="KW-1133">Transmembrane helix</keyword>
<name>A0A0P5E8L9_9CRUS</name>
<comment type="caution">
    <text evidence="7">The sequence shown here is derived from an EMBL/GenBank/DDBJ whole genome shotgun (WGS) entry which is preliminary data.</text>
</comment>
<dbReference type="InterPro" id="IPR001245">
    <property type="entry name" value="Ser-Thr/Tyr_kinase_cat_dom"/>
</dbReference>
<dbReference type="EMBL" id="LRGB01002978">
    <property type="protein sequence ID" value="KZS05257.1"/>
    <property type="molecule type" value="Genomic_DNA"/>
</dbReference>
<dbReference type="GO" id="GO:0007169">
    <property type="term" value="P:cell surface receptor protein tyrosine kinase signaling pathway"/>
    <property type="evidence" value="ECO:0007669"/>
    <property type="project" value="TreeGrafter"/>
</dbReference>
<evidence type="ECO:0000256" key="2">
    <source>
        <dbReference type="ARBA" id="ARBA00022692"/>
    </source>
</evidence>
<dbReference type="InterPro" id="IPR002889">
    <property type="entry name" value="WSC_carb-bd"/>
</dbReference>
<sequence length="831" mass="91287">MANQLVSLIVLYATQFYYLTTALQGEYVGCYQYPSLVDSSAIDSLFGVNIPSATDSASNCLAQCKLLQYKYSGIHGGKQCVCASSLAAQSANDTCSLHCTSDSSKPCGGPNSMSVYETGFIVSGPPRSLLQLSKQENMMNISWEHPVVSNGVILEYHVAAIPVSSYSVSTVGVPMEWIFSNMTKTTDLLGLQPGTQYNVSVRAKTTDGYGVSLSDVFSTEIGAPDKPEPPVVMKSANSTATIQLKPILPRHGPITAYRIIVVNEDAASIGVHEGSPLKNWAEANKENLPFYIAAELKPEFFKQEFLVGDGGHYGGFDNPPLPDDREVLFILGVVSTYEGVSKYAFSEPSNPIGVDPPDIWPNSVEGVVESLPPSQSTPITVVEDDPSTGGNSITKLLEETDLIEKIPVRKTKPITGGRSVTRRQRLPYGRDPPALVVGLSAAIGVLGFLLLISIVVYFYLRHKVHRNDANRRNRSRKRSDRQGLTHGGSTSTIELDSGYVHSSFVTGTEETTIDHYDSLMQRLWSIPSESVIRASDSVGTGNFGKVLKGYVQRGESKTEAAIHIIEEKTLAKGERNAMLKDLGILAKVGKHANIAGIIGVCEEPETMLVAMEHYGMNLKEFSLNSRALNNYPSYATKEQRFSTLHEAQAIDVALGIAKGMAYLQSLSVPHKRLSSRTIFICSSDGTVPKISGFGIDYYQPLGQIMDFKRWMAPEALLSPQHAPKCEIWSFGVILWEIVTLGATPYVDIRASKELVQRVQRGLRLKQPGNVGLPLYQIMVSCWQIDLDERPTFQELVEILQQAFNQSLDYLSFNLFPEFTYERYDPTVEVSR</sequence>
<dbReference type="GO" id="GO:0005524">
    <property type="term" value="F:ATP binding"/>
    <property type="evidence" value="ECO:0007669"/>
    <property type="project" value="InterPro"/>
</dbReference>